<name>A0A545ALA1_9ACTN</name>
<evidence type="ECO:0000313" key="4">
    <source>
        <dbReference type="EMBL" id="TQS42093.1"/>
    </source>
</evidence>
<dbReference type="SUPFAM" id="SSF53850">
    <property type="entry name" value="Periplasmic binding protein-like II"/>
    <property type="match status" value="1"/>
</dbReference>
<dbReference type="PANTHER" id="PTHR35936:SF17">
    <property type="entry name" value="ARGININE-BINDING EXTRACELLULAR PROTEIN ARTP"/>
    <property type="match status" value="1"/>
</dbReference>
<proteinExistence type="predicted"/>
<dbReference type="PANTHER" id="PTHR35936">
    <property type="entry name" value="MEMBRANE-BOUND LYTIC MUREIN TRANSGLYCOSYLASE F"/>
    <property type="match status" value="1"/>
</dbReference>
<dbReference type="Gene3D" id="3.40.190.10">
    <property type="entry name" value="Periplasmic binding protein-like II"/>
    <property type="match status" value="2"/>
</dbReference>
<feature type="signal peptide" evidence="2">
    <location>
        <begin position="1"/>
        <end position="20"/>
    </location>
</feature>
<dbReference type="InParanoid" id="A0A545ALA1"/>
<feature type="chain" id="PRO_5039275794" evidence="2">
    <location>
        <begin position="21"/>
        <end position="299"/>
    </location>
</feature>
<accession>A0A545ALA1</accession>
<keyword evidence="1 2" id="KW-0732">Signal</keyword>
<sequence length="299" mass="31124">MWTRSALAALLGAVVLAVSACGGTTSSSDETPAKSDLFRQDLHDRLPPSVKDSGELVFAGDPHPPYRVVAQGGKVTGFDPDLQQALGDVLGVKTRIEVIAGLPAALTGMKAKRFDAFNGPVKDTAEREADFDAVVYMTSRTAYLFPAEKGLAKAADLCGKTVSYVAGSIVEGQLKALSTWCSEQGAPAVEAQPLADTNATILAVRSGRADALGATQSGVVDIVNKAPKGTYKYVLQEDAQGAGVDNLALLAPKASKLGPVILEAFKVLFAKGAYQTLMKKYGLTDVAVDAPAINLAEKA</sequence>
<feature type="domain" description="Solute-binding protein family 3/N-terminal" evidence="3">
    <location>
        <begin position="55"/>
        <end position="285"/>
    </location>
</feature>
<dbReference type="PROSITE" id="PS51257">
    <property type="entry name" value="PROKAR_LIPOPROTEIN"/>
    <property type="match status" value="1"/>
</dbReference>
<evidence type="ECO:0000259" key="3">
    <source>
        <dbReference type="SMART" id="SM00062"/>
    </source>
</evidence>
<dbReference type="OrthoDB" id="4633994at2"/>
<dbReference type="RefSeq" id="WP_142707494.1">
    <property type="nucleotide sequence ID" value="NZ_VIRS01000020.1"/>
</dbReference>
<dbReference type="Pfam" id="PF00497">
    <property type="entry name" value="SBP_bac_3"/>
    <property type="match status" value="1"/>
</dbReference>
<protein>
    <submittedName>
        <fullName evidence="4">Transporter substrate-binding domain-containing protein</fullName>
    </submittedName>
</protein>
<organism evidence="4 5">
    <name type="scientific">Cryptosporangium phraense</name>
    <dbReference type="NCBI Taxonomy" id="2593070"/>
    <lineage>
        <taxon>Bacteria</taxon>
        <taxon>Bacillati</taxon>
        <taxon>Actinomycetota</taxon>
        <taxon>Actinomycetes</taxon>
        <taxon>Cryptosporangiales</taxon>
        <taxon>Cryptosporangiaceae</taxon>
        <taxon>Cryptosporangium</taxon>
    </lineage>
</organism>
<dbReference type="SMART" id="SM00062">
    <property type="entry name" value="PBPb"/>
    <property type="match status" value="1"/>
</dbReference>
<evidence type="ECO:0000256" key="1">
    <source>
        <dbReference type="ARBA" id="ARBA00022729"/>
    </source>
</evidence>
<dbReference type="Proteomes" id="UP000317982">
    <property type="component" value="Unassembled WGS sequence"/>
</dbReference>
<gene>
    <name evidence="4" type="ORF">FL583_26260</name>
</gene>
<reference evidence="4 5" key="1">
    <citation type="submission" date="2019-07" db="EMBL/GenBank/DDBJ databases">
        <title>Cryptosporangium phraense sp. nov., isolated from plant litter.</title>
        <authorList>
            <person name="Suriyachadkun C."/>
        </authorList>
    </citation>
    <scope>NUCLEOTIDE SEQUENCE [LARGE SCALE GENOMIC DNA]</scope>
    <source>
        <strain evidence="4 5">A-T 5661</strain>
    </source>
</reference>
<dbReference type="InterPro" id="IPR001638">
    <property type="entry name" value="Solute-binding_3/MltF_N"/>
</dbReference>
<dbReference type="AlphaFoldDB" id="A0A545ALA1"/>
<dbReference type="EMBL" id="VIRS01000020">
    <property type="protein sequence ID" value="TQS42093.1"/>
    <property type="molecule type" value="Genomic_DNA"/>
</dbReference>
<evidence type="ECO:0000313" key="5">
    <source>
        <dbReference type="Proteomes" id="UP000317982"/>
    </source>
</evidence>
<keyword evidence="5" id="KW-1185">Reference proteome</keyword>
<comment type="caution">
    <text evidence="4">The sequence shown here is derived from an EMBL/GenBank/DDBJ whole genome shotgun (WGS) entry which is preliminary data.</text>
</comment>
<evidence type="ECO:0000256" key="2">
    <source>
        <dbReference type="SAM" id="SignalP"/>
    </source>
</evidence>